<organism evidence="1 2">
    <name type="scientific">Botryotinia fuckeliana (strain B05.10)</name>
    <name type="common">Noble rot fungus</name>
    <name type="synonym">Botrytis cinerea</name>
    <dbReference type="NCBI Taxonomy" id="332648"/>
    <lineage>
        <taxon>Eukaryota</taxon>
        <taxon>Fungi</taxon>
        <taxon>Dikarya</taxon>
        <taxon>Ascomycota</taxon>
        <taxon>Pezizomycotina</taxon>
        <taxon>Leotiomycetes</taxon>
        <taxon>Helotiales</taxon>
        <taxon>Sclerotiniaceae</taxon>
        <taxon>Botrytis</taxon>
    </lineage>
</organism>
<gene>
    <name evidence="1" type="ORF">BCIN_05g07080</name>
</gene>
<reference evidence="1 2" key="2">
    <citation type="journal article" date="2012" name="Eukaryot. Cell">
        <title>Genome update of Botrytis cinerea strains B05.10 and T4.</title>
        <authorList>
            <person name="Staats M."/>
            <person name="van Kan J.A."/>
        </authorList>
    </citation>
    <scope>NUCLEOTIDE SEQUENCE [LARGE SCALE GENOMIC DNA]</scope>
    <source>
        <strain evidence="1 2">B05.10</strain>
    </source>
</reference>
<evidence type="ECO:0000313" key="1">
    <source>
        <dbReference type="EMBL" id="ATZ50351.1"/>
    </source>
</evidence>
<dbReference type="AlphaFoldDB" id="A0A384JIS1"/>
<name>A0A384JIS1_BOTFB</name>
<proteinExistence type="predicted"/>
<dbReference type="GeneID" id="5428557"/>
<reference evidence="1 2" key="1">
    <citation type="journal article" date="2011" name="PLoS Genet.">
        <title>Genomic analysis of the necrotrophic fungal pathogens Sclerotinia sclerotiorum and Botrytis cinerea.</title>
        <authorList>
            <person name="Amselem J."/>
            <person name="Cuomo C.A."/>
            <person name="van Kan J.A."/>
            <person name="Viaud M."/>
            <person name="Benito E.P."/>
            <person name="Couloux A."/>
            <person name="Coutinho P.M."/>
            <person name="de Vries R.P."/>
            <person name="Dyer P.S."/>
            <person name="Fillinger S."/>
            <person name="Fournier E."/>
            <person name="Gout L."/>
            <person name="Hahn M."/>
            <person name="Kohn L."/>
            <person name="Lapalu N."/>
            <person name="Plummer K.M."/>
            <person name="Pradier J.M."/>
            <person name="Quevillon E."/>
            <person name="Sharon A."/>
            <person name="Simon A."/>
            <person name="ten Have A."/>
            <person name="Tudzynski B."/>
            <person name="Tudzynski P."/>
            <person name="Wincker P."/>
            <person name="Andrew M."/>
            <person name="Anthouard V."/>
            <person name="Beever R.E."/>
            <person name="Beffa R."/>
            <person name="Benoit I."/>
            <person name="Bouzid O."/>
            <person name="Brault B."/>
            <person name="Chen Z."/>
            <person name="Choquer M."/>
            <person name="Collemare J."/>
            <person name="Cotton P."/>
            <person name="Danchin E.G."/>
            <person name="Da Silva C."/>
            <person name="Gautier A."/>
            <person name="Giraud C."/>
            <person name="Giraud T."/>
            <person name="Gonzalez C."/>
            <person name="Grossetete S."/>
            <person name="Guldener U."/>
            <person name="Henrissat B."/>
            <person name="Howlett B.J."/>
            <person name="Kodira C."/>
            <person name="Kretschmer M."/>
            <person name="Lappartient A."/>
            <person name="Leroch M."/>
            <person name="Levis C."/>
            <person name="Mauceli E."/>
            <person name="Neuveglise C."/>
            <person name="Oeser B."/>
            <person name="Pearson M."/>
            <person name="Poulain J."/>
            <person name="Poussereau N."/>
            <person name="Quesneville H."/>
            <person name="Rascle C."/>
            <person name="Schumacher J."/>
            <person name="Segurens B."/>
            <person name="Sexton A."/>
            <person name="Silva E."/>
            <person name="Sirven C."/>
            <person name="Soanes D.M."/>
            <person name="Talbot N.J."/>
            <person name="Templeton M."/>
            <person name="Yandava C."/>
            <person name="Yarden O."/>
            <person name="Zeng Q."/>
            <person name="Rollins J.A."/>
            <person name="Lebrun M.H."/>
            <person name="Dickman M."/>
        </authorList>
    </citation>
    <scope>NUCLEOTIDE SEQUENCE [LARGE SCALE GENOMIC DNA]</scope>
    <source>
        <strain evidence="1 2">B05.10</strain>
    </source>
</reference>
<accession>A0A384JIS1</accession>
<dbReference type="VEuPathDB" id="FungiDB:Bcin05g07080"/>
<dbReference type="Proteomes" id="UP000001798">
    <property type="component" value="Chromosome 5"/>
</dbReference>
<keyword evidence="2" id="KW-1185">Reference proteome</keyword>
<dbReference type="OrthoDB" id="1577640at2759"/>
<sequence length="218" mass="24388">MDSLSVSASISGLISILDLIDGKSYKYVKEVRGSTQEFKKLIDEMTDLYGILNQLRLVVSRFDDESISSAIQFQHIDICRTLLDRIKERLDKADRDNISSQKSAIGRTISNLGRALIWPFSVGETKALIDDVTTQKCTLMLALQVGGMNALFDALGGRRIQGLNLETIQVNVLGLRNDKSISMLNQNQKKIIEWIASYDPSQRHQEIATKLRQSGTGR</sequence>
<protein>
    <recommendedName>
        <fullName evidence="3">Fungal N-terminal domain-containing protein</fullName>
    </recommendedName>
</protein>
<evidence type="ECO:0008006" key="3">
    <source>
        <dbReference type="Google" id="ProtNLM"/>
    </source>
</evidence>
<dbReference type="RefSeq" id="XP_024548962.1">
    <property type="nucleotide sequence ID" value="XM_024693177.1"/>
</dbReference>
<dbReference type="EMBL" id="CP009809">
    <property type="protein sequence ID" value="ATZ50351.1"/>
    <property type="molecule type" value="Genomic_DNA"/>
</dbReference>
<reference evidence="1 2" key="3">
    <citation type="journal article" date="2017" name="Mol. Plant Pathol.">
        <title>A gapless genome sequence of the fungus Botrytis cinerea.</title>
        <authorList>
            <person name="Van Kan J.A."/>
            <person name="Stassen J.H."/>
            <person name="Mosbach A."/>
            <person name="Van Der Lee T.A."/>
            <person name="Faino L."/>
            <person name="Farmer A.D."/>
            <person name="Papasotiriou D.G."/>
            <person name="Zhou S."/>
            <person name="Seidl M.F."/>
            <person name="Cottam E."/>
            <person name="Edel D."/>
            <person name="Hahn M."/>
            <person name="Schwartz D.C."/>
            <person name="Dietrich R.A."/>
            <person name="Widdison S."/>
            <person name="Scalliet G."/>
        </authorList>
    </citation>
    <scope>NUCLEOTIDE SEQUENCE [LARGE SCALE GENOMIC DNA]</scope>
    <source>
        <strain evidence="1 2">B05.10</strain>
    </source>
</reference>
<evidence type="ECO:0000313" key="2">
    <source>
        <dbReference type="Proteomes" id="UP000001798"/>
    </source>
</evidence>
<dbReference type="KEGG" id="bfu:BCIN_05g07080"/>